<sequence>MAIRVGRADDAEALQQVGFSGTPVDVVRGWLDPPQGPDRVLLVATDQNDVAIGTCTLTRRRHRMERHRAEIGGFVIRADHRGTGVARKLVEGCAAFARELWSSQTLELGVRGGTHAEDAYRGLGFTEWARFPGGLRDRDATYDDVRMFLPVGDDPSATVVIPPHPEH</sequence>
<dbReference type="RefSeq" id="WP_179752975.1">
    <property type="nucleotide sequence ID" value="NZ_JACCBU010000001.1"/>
</dbReference>
<dbReference type="Pfam" id="PF00583">
    <property type="entry name" value="Acetyltransf_1"/>
    <property type="match status" value="1"/>
</dbReference>
<dbReference type="GO" id="GO:0016747">
    <property type="term" value="F:acyltransferase activity, transferring groups other than amino-acyl groups"/>
    <property type="evidence" value="ECO:0007669"/>
    <property type="project" value="InterPro"/>
</dbReference>
<dbReference type="Gene3D" id="3.40.630.30">
    <property type="match status" value="1"/>
</dbReference>
<dbReference type="InterPro" id="IPR000182">
    <property type="entry name" value="GNAT_dom"/>
</dbReference>
<keyword evidence="3" id="KW-1185">Reference proteome</keyword>
<gene>
    <name evidence="2" type="ORF">BKA15_003611</name>
</gene>
<dbReference type="PROSITE" id="PS51186">
    <property type="entry name" value="GNAT"/>
    <property type="match status" value="1"/>
</dbReference>
<dbReference type="Proteomes" id="UP000569914">
    <property type="component" value="Unassembled WGS sequence"/>
</dbReference>
<reference evidence="2 3" key="1">
    <citation type="submission" date="2020-07" db="EMBL/GenBank/DDBJ databases">
        <title>Sequencing the genomes of 1000 actinobacteria strains.</title>
        <authorList>
            <person name="Klenk H.-P."/>
        </authorList>
    </citation>
    <scope>NUCLEOTIDE SEQUENCE [LARGE SCALE GENOMIC DNA]</scope>
    <source>
        <strain evidence="2 3">DSM 22083</strain>
    </source>
</reference>
<feature type="domain" description="N-acetyltransferase" evidence="1">
    <location>
        <begin position="1"/>
        <end position="152"/>
    </location>
</feature>
<accession>A0A7Y9I8R4</accession>
<evidence type="ECO:0000313" key="2">
    <source>
        <dbReference type="EMBL" id="NYE72282.1"/>
    </source>
</evidence>
<dbReference type="AlphaFoldDB" id="A0A7Y9I8R4"/>
<organism evidence="2 3">
    <name type="scientific">Microlunatus parietis</name>
    <dbReference type="NCBI Taxonomy" id="682979"/>
    <lineage>
        <taxon>Bacteria</taxon>
        <taxon>Bacillati</taxon>
        <taxon>Actinomycetota</taxon>
        <taxon>Actinomycetes</taxon>
        <taxon>Propionibacteriales</taxon>
        <taxon>Propionibacteriaceae</taxon>
        <taxon>Microlunatus</taxon>
    </lineage>
</organism>
<evidence type="ECO:0000259" key="1">
    <source>
        <dbReference type="PROSITE" id="PS51186"/>
    </source>
</evidence>
<dbReference type="SUPFAM" id="SSF55729">
    <property type="entry name" value="Acyl-CoA N-acyltransferases (Nat)"/>
    <property type="match status" value="1"/>
</dbReference>
<dbReference type="CDD" id="cd04301">
    <property type="entry name" value="NAT_SF"/>
    <property type="match status" value="1"/>
</dbReference>
<name>A0A7Y9I8R4_9ACTN</name>
<evidence type="ECO:0000313" key="3">
    <source>
        <dbReference type="Proteomes" id="UP000569914"/>
    </source>
</evidence>
<protein>
    <submittedName>
        <fullName evidence="2">GNAT superfamily N-acetyltransferase</fullName>
    </submittedName>
</protein>
<dbReference type="EMBL" id="JACCBU010000001">
    <property type="protein sequence ID" value="NYE72282.1"/>
    <property type="molecule type" value="Genomic_DNA"/>
</dbReference>
<proteinExistence type="predicted"/>
<keyword evidence="2" id="KW-0808">Transferase</keyword>
<dbReference type="InterPro" id="IPR016181">
    <property type="entry name" value="Acyl_CoA_acyltransferase"/>
</dbReference>
<comment type="caution">
    <text evidence="2">The sequence shown here is derived from an EMBL/GenBank/DDBJ whole genome shotgun (WGS) entry which is preliminary data.</text>
</comment>